<dbReference type="Proteomes" id="UP000663791">
    <property type="component" value="Unassembled WGS sequence"/>
</dbReference>
<accession>A0A938YAI0</accession>
<reference evidence="3" key="1">
    <citation type="submission" date="2021-01" db="EMBL/GenBank/DDBJ databases">
        <title>Novel species in genus Nocardioides.</title>
        <authorList>
            <person name="Zhang G."/>
        </authorList>
    </citation>
    <scope>NUCLEOTIDE SEQUENCE</scope>
    <source>
        <strain evidence="3">Zg-536</strain>
    </source>
</reference>
<feature type="signal peptide" evidence="2">
    <location>
        <begin position="1"/>
        <end position="25"/>
    </location>
</feature>
<dbReference type="EMBL" id="JAERTX010000008">
    <property type="protein sequence ID" value="MBM9460279.1"/>
    <property type="molecule type" value="Genomic_DNA"/>
</dbReference>
<dbReference type="PROSITE" id="PS51257">
    <property type="entry name" value="PROKAR_LIPOPROTEIN"/>
    <property type="match status" value="1"/>
</dbReference>
<evidence type="ECO:0000313" key="3">
    <source>
        <dbReference type="EMBL" id="MBM9460279.1"/>
    </source>
</evidence>
<keyword evidence="2" id="KW-0732">Signal</keyword>
<dbReference type="AlphaFoldDB" id="A0A938YAI0"/>
<feature type="region of interest" description="Disordered" evidence="1">
    <location>
        <begin position="197"/>
        <end position="230"/>
    </location>
</feature>
<feature type="chain" id="PRO_5037965041" description="DUF4352 domain-containing protein" evidence="2">
    <location>
        <begin position="26"/>
        <end position="230"/>
    </location>
</feature>
<protein>
    <recommendedName>
        <fullName evidence="5">DUF4352 domain-containing protein</fullName>
    </recommendedName>
</protein>
<comment type="caution">
    <text evidence="3">The sequence shown here is derived from an EMBL/GenBank/DDBJ whole genome shotgun (WGS) entry which is preliminary data.</text>
</comment>
<organism evidence="3 4">
    <name type="scientific">Nocardioides faecalis</name>
    <dbReference type="NCBI Taxonomy" id="2803858"/>
    <lineage>
        <taxon>Bacteria</taxon>
        <taxon>Bacillati</taxon>
        <taxon>Actinomycetota</taxon>
        <taxon>Actinomycetes</taxon>
        <taxon>Propionibacteriales</taxon>
        <taxon>Nocardioidaceae</taxon>
        <taxon>Nocardioides</taxon>
    </lineage>
</organism>
<gene>
    <name evidence="3" type="ORF">JK386_10230</name>
</gene>
<evidence type="ECO:0000256" key="2">
    <source>
        <dbReference type="SAM" id="SignalP"/>
    </source>
</evidence>
<evidence type="ECO:0000256" key="1">
    <source>
        <dbReference type="SAM" id="MobiDB-lite"/>
    </source>
</evidence>
<keyword evidence="4" id="KW-1185">Reference proteome</keyword>
<evidence type="ECO:0000313" key="4">
    <source>
        <dbReference type="Proteomes" id="UP000663791"/>
    </source>
</evidence>
<evidence type="ECO:0008006" key="5">
    <source>
        <dbReference type="Google" id="ProtNLM"/>
    </source>
</evidence>
<name>A0A938YAI0_9ACTN</name>
<proteinExistence type="predicted"/>
<dbReference type="RefSeq" id="WP_205291600.1">
    <property type="nucleotide sequence ID" value="NZ_CP074406.1"/>
</dbReference>
<feature type="compositionally biased region" description="Basic and acidic residues" evidence="1">
    <location>
        <begin position="218"/>
        <end position="230"/>
    </location>
</feature>
<sequence>MLTRLLVAGLGLVVLAGCGSGGGSAGDEESNAPSGASSAAPAYLEVPGDVDLTEPGTELAFGEDGVIAFERRQKEVGALSVTVQRLERTSFGESFAGWNVDEATSARTPYFVRLVVTNVGQTDLGGMLLDNVLWADDGSTLEAPNYYTRAQLPACTGGPLPTPFATGASAELCQVYFIAPARQLESVSFQPPAGLEAVTWRGEPGKVTKPGKKNKRDKKQDEKQDEKSQG</sequence>